<feature type="transmembrane region" description="Helical" evidence="8">
    <location>
        <begin position="396"/>
        <end position="415"/>
    </location>
</feature>
<feature type="compositionally biased region" description="Basic and acidic residues" evidence="9">
    <location>
        <begin position="36"/>
        <end position="48"/>
    </location>
</feature>
<dbReference type="Gene3D" id="1.20.1250.20">
    <property type="entry name" value="MFS general substrate transporter like domains"/>
    <property type="match status" value="1"/>
</dbReference>
<dbReference type="InterPro" id="IPR004156">
    <property type="entry name" value="OATP"/>
</dbReference>
<feature type="transmembrane region" description="Helical" evidence="8">
    <location>
        <begin position="613"/>
        <end position="635"/>
    </location>
</feature>
<reference evidence="12 13" key="1">
    <citation type="submission" date="2024-02" db="EMBL/GenBank/DDBJ databases">
        <authorList>
            <person name="Daric V."/>
            <person name="Darras S."/>
        </authorList>
    </citation>
    <scope>NUCLEOTIDE SEQUENCE [LARGE SCALE GENOMIC DNA]</scope>
</reference>
<dbReference type="InterPro" id="IPR002350">
    <property type="entry name" value="Kazal_dom"/>
</dbReference>
<evidence type="ECO:0000313" key="12">
    <source>
        <dbReference type="EMBL" id="CAK8676075.1"/>
    </source>
</evidence>
<feature type="transmembrane region" description="Helical" evidence="8">
    <location>
        <begin position="578"/>
        <end position="601"/>
    </location>
</feature>
<sequence>MPEFLNDQSSSAESSSQYDARYSHDDGGSVTLNPDRFGHRRESSERGRARTISSIAPLPESCYTINTFLFFLICFQLTNLLTLTYTSSVLNYIAKAFNIPNTMASFIPASYQISSMVVLIPVSFFGGKWNRPRAIGVGVMVMAVGLACCALPHFISPASKLSNVTESNMCILNKTAAKADNIVYLPSGLPCNKDGNVENPALLLIIGNILIGGGASPIWPLGISYIDDHVIIRKAPLYMGIFIGTSLSGPVFGFLLGSLTSSIYVNLNAHGLSPSSPTWIGAWWLGYLVACLLLIVLLFPFYFYPRSLPISAQKQAELAELEILQERKDQSLPQTKIEAMESISSHELSSETSSIPGCSNAPCELNGTCQYTFAGRIIANLKEVACAIKMTLSTPLVLTCICAYIAMANILSGLGTFGPSYVQTTYNLLRTMADALIGGVCLPLGILGTFIGGYILKKYSLDIRQSLKFTVVMSGLGCLFIFAVMFIGCPLQQIVGLQHSNRSCASKCHCTVGEFHLICGSNNLTYLSPCHAGCLEMQIKNEGFLKSKETYSNCSCIDDTQYSAVGGACSTRSCSVKFAGFMILACFAVFMFCLCQAPVYVIMLRVINMEHKALAIGLMSFFSRVLGSIPAPIWFGMILDKSCTYWSAKCMGKSTCLFYNAEGLRFSFIGVILAWGCIYCIVFTTSFVWMEFHKDKYDKTIFAMPDSTLNNNSETETSHLLR</sequence>
<feature type="transmembrane region" description="Helical" evidence="8">
    <location>
        <begin position="284"/>
        <end position="304"/>
    </location>
</feature>
<comment type="subcellular location">
    <subcellularLocation>
        <location evidence="1 8">Cell membrane</location>
        <topology evidence="1 8">Multi-pass membrane protein</topology>
    </subcellularLocation>
</comment>
<evidence type="ECO:0000259" key="10">
    <source>
        <dbReference type="PROSITE" id="PS50850"/>
    </source>
</evidence>
<dbReference type="SUPFAM" id="SSF100895">
    <property type="entry name" value="Kazal-type serine protease inhibitors"/>
    <property type="match status" value="1"/>
</dbReference>
<feature type="transmembrane region" description="Helical" evidence="8">
    <location>
        <begin position="237"/>
        <end position="264"/>
    </location>
</feature>
<dbReference type="PROSITE" id="PS51465">
    <property type="entry name" value="KAZAL_2"/>
    <property type="match status" value="1"/>
</dbReference>
<evidence type="ECO:0000256" key="1">
    <source>
        <dbReference type="ARBA" id="ARBA00004651"/>
    </source>
</evidence>
<evidence type="ECO:0000256" key="2">
    <source>
        <dbReference type="ARBA" id="ARBA00009657"/>
    </source>
</evidence>
<feature type="region of interest" description="Disordered" evidence="9">
    <location>
        <begin position="1"/>
        <end position="49"/>
    </location>
</feature>
<keyword evidence="3" id="KW-1003">Cell membrane</keyword>
<dbReference type="NCBIfam" id="TIGR00805">
    <property type="entry name" value="oat"/>
    <property type="match status" value="1"/>
</dbReference>
<accession>A0ABP0F8Q1</accession>
<dbReference type="Pfam" id="PF07648">
    <property type="entry name" value="Kazal_2"/>
    <property type="match status" value="1"/>
</dbReference>
<dbReference type="EMBL" id="CAWYQH010000024">
    <property type="protein sequence ID" value="CAK8676075.1"/>
    <property type="molecule type" value="Genomic_DNA"/>
</dbReference>
<dbReference type="PROSITE" id="PS50850">
    <property type="entry name" value="MFS"/>
    <property type="match status" value="1"/>
</dbReference>
<feature type="transmembrane region" description="Helical" evidence="8">
    <location>
        <begin position="668"/>
        <end position="689"/>
    </location>
</feature>
<dbReference type="Pfam" id="PF03137">
    <property type="entry name" value="OATP"/>
    <property type="match status" value="1"/>
</dbReference>
<dbReference type="PANTHER" id="PTHR11388:SF157">
    <property type="entry name" value="SOLUTE CARRIER ORGANIC ANION TRANSPORTER FAMILY MEMBER 2A1-LIKE"/>
    <property type="match status" value="1"/>
</dbReference>
<evidence type="ECO:0000256" key="9">
    <source>
        <dbReference type="SAM" id="MobiDB-lite"/>
    </source>
</evidence>
<protein>
    <recommendedName>
        <fullName evidence="8">Solute carrier organic anion transporter family member</fullName>
    </recommendedName>
</protein>
<dbReference type="InterPro" id="IPR036058">
    <property type="entry name" value="Kazal_dom_sf"/>
</dbReference>
<dbReference type="InterPro" id="IPR036259">
    <property type="entry name" value="MFS_trans_sf"/>
</dbReference>
<feature type="domain" description="Kazal-like" evidence="11">
    <location>
        <begin position="498"/>
        <end position="558"/>
    </location>
</feature>
<comment type="caution">
    <text evidence="12">The sequence shown here is derived from an EMBL/GenBank/DDBJ whole genome shotgun (WGS) entry which is preliminary data.</text>
</comment>
<evidence type="ECO:0000259" key="11">
    <source>
        <dbReference type="PROSITE" id="PS51465"/>
    </source>
</evidence>
<dbReference type="SUPFAM" id="SSF103473">
    <property type="entry name" value="MFS general substrate transporter"/>
    <property type="match status" value="1"/>
</dbReference>
<evidence type="ECO:0000256" key="4">
    <source>
        <dbReference type="ARBA" id="ARBA00022692"/>
    </source>
</evidence>
<feature type="transmembrane region" description="Helical" evidence="8">
    <location>
        <begin position="467"/>
        <end position="488"/>
    </location>
</feature>
<evidence type="ECO:0000256" key="3">
    <source>
        <dbReference type="ARBA" id="ARBA00022475"/>
    </source>
</evidence>
<evidence type="ECO:0000256" key="5">
    <source>
        <dbReference type="ARBA" id="ARBA00022989"/>
    </source>
</evidence>
<evidence type="ECO:0000256" key="7">
    <source>
        <dbReference type="ARBA" id="ARBA00023157"/>
    </source>
</evidence>
<keyword evidence="7" id="KW-1015">Disulfide bond</keyword>
<keyword evidence="6 8" id="KW-0472">Membrane</keyword>
<keyword evidence="8" id="KW-0813">Transport</keyword>
<feature type="transmembrane region" description="Helical" evidence="8">
    <location>
        <begin position="68"/>
        <end position="94"/>
    </location>
</feature>
<name>A0ABP0F8Q1_CLALP</name>
<feature type="transmembrane region" description="Helical" evidence="8">
    <location>
        <begin position="106"/>
        <end position="127"/>
    </location>
</feature>
<organism evidence="12 13">
    <name type="scientific">Clavelina lepadiformis</name>
    <name type="common">Light-bulb sea squirt</name>
    <name type="synonym">Ascidia lepadiformis</name>
    <dbReference type="NCBI Taxonomy" id="159417"/>
    <lineage>
        <taxon>Eukaryota</taxon>
        <taxon>Metazoa</taxon>
        <taxon>Chordata</taxon>
        <taxon>Tunicata</taxon>
        <taxon>Ascidiacea</taxon>
        <taxon>Aplousobranchia</taxon>
        <taxon>Clavelinidae</taxon>
        <taxon>Clavelina</taxon>
    </lineage>
</organism>
<evidence type="ECO:0000313" key="13">
    <source>
        <dbReference type="Proteomes" id="UP001642483"/>
    </source>
</evidence>
<gene>
    <name evidence="12" type="ORF">CVLEPA_LOCUS5575</name>
</gene>
<keyword evidence="4 8" id="KW-0812">Transmembrane</keyword>
<feature type="transmembrane region" description="Helical" evidence="8">
    <location>
        <begin position="134"/>
        <end position="155"/>
    </location>
</feature>
<keyword evidence="8" id="KW-0406">Ion transport</keyword>
<feature type="domain" description="Major facilitator superfamily (MFS) profile" evidence="10">
    <location>
        <begin position="62"/>
        <end position="688"/>
    </location>
</feature>
<dbReference type="PANTHER" id="PTHR11388">
    <property type="entry name" value="ORGANIC ANION TRANSPORTER"/>
    <property type="match status" value="1"/>
</dbReference>
<feature type="transmembrane region" description="Helical" evidence="8">
    <location>
        <begin position="435"/>
        <end position="455"/>
    </location>
</feature>
<evidence type="ECO:0000256" key="8">
    <source>
        <dbReference type="RuleBase" id="RU362056"/>
    </source>
</evidence>
<proteinExistence type="inferred from homology"/>
<evidence type="ECO:0000256" key="6">
    <source>
        <dbReference type="ARBA" id="ARBA00023136"/>
    </source>
</evidence>
<keyword evidence="5 8" id="KW-1133">Transmembrane helix</keyword>
<dbReference type="Proteomes" id="UP001642483">
    <property type="component" value="Unassembled WGS sequence"/>
</dbReference>
<comment type="similarity">
    <text evidence="2 8">Belongs to the organo anion transporter (TC 2.A.60) family.</text>
</comment>
<feature type="transmembrane region" description="Helical" evidence="8">
    <location>
        <begin position="202"/>
        <end position="225"/>
    </location>
</feature>
<keyword evidence="13" id="KW-1185">Reference proteome</keyword>
<dbReference type="CDD" id="cd17336">
    <property type="entry name" value="MFS_SLCO_OATP"/>
    <property type="match status" value="1"/>
</dbReference>
<dbReference type="InterPro" id="IPR020846">
    <property type="entry name" value="MFS_dom"/>
</dbReference>